<evidence type="ECO:0000256" key="9">
    <source>
        <dbReference type="PROSITE-ProRule" id="PRU00076"/>
    </source>
</evidence>
<evidence type="ECO:0000256" key="4">
    <source>
        <dbReference type="ARBA" id="ARBA00022729"/>
    </source>
</evidence>
<reference evidence="14" key="1">
    <citation type="submission" date="2025-08" db="UniProtKB">
        <authorList>
            <consortium name="Ensembl"/>
        </authorList>
    </citation>
    <scope>IDENTIFICATION</scope>
</reference>
<keyword evidence="5" id="KW-0677">Repeat</keyword>
<evidence type="ECO:0008006" key="16">
    <source>
        <dbReference type="Google" id="ProtNLM"/>
    </source>
</evidence>
<evidence type="ECO:0000256" key="7">
    <source>
        <dbReference type="ARBA" id="ARBA00023157"/>
    </source>
</evidence>
<dbReference type="SMART" id="SM00181">
    <property type="entry name" value="EGF"/>
    <property type="match status" value="2"/>
</dbReference>
<dbReference type="PROSITE" id="PS50024">
    <property type="entry name" value="SEA"/>
    <property type="match status" value="1"/>
</dbReference>
<keyword evidence="11" id="KW-1133">Transmembrane helix</keyword>
<dbReference type="AlphaFoldDB" id="A0A8D1E1N5"/>
<feature type="compositionally biased region" description="Low complexity" evidence="10">
    <location>
        <begin position="56"/>
        <end position="76"/>
    </location>
</feature>
<feature type="region of interest" description="Disordered" evidence="10">
    <location>
        <begin position="190"/>
        <end position="210"/>
    </location>
</feature>
<keyword evidence="8" id="KW-0325">Glycoprotein</keyword>
<evidence type="ECO:0000313" key="14">
    <source>
        <dbReference type="Ensembl" id="ENSSSCP00040015793.1"/>
    </source>
</evidence>
<accession>A0A8D1E1N5</accession>
<evidence type="ECO:0000256" key="2">
    <source>
        <dbReference type="ARBA" id="ARBA00022475"/>
    </source>
</evidence>
<name>A0A8D1E1N5_PIG</name>
<dbReference type="PANTHER" id="PTHR24037:SF10">
    <property type="entry name" value="MUCIN-13"/>
    <property type="match status" value="1"/>
</dbReference>
<evidence type="ECO:0000256" key="5">
    <source>
        <dbReference type="ARBA" id="ARBA00022737"/>
    </source>
</evidence>
<keyword evidence="7" id="KW-1015">Disulfide bond</keyword>
<evidence type="ECO:0000256" key="11">
    <source>
        <dbReference type="SAM" id="Phobius"/>
    </source>
</evidence>
<evidence type="ECO:0000256" key="6">
    <source>
        <dbReference type="ARBA" id="ARBA00023136"/>
    </source>
</evidence>
<feature type="domain" description="SEA" evidence="12">
    <location>
        <begin position="245"/>
        <end position="360"/>
    </location>
</feature>
<comment type="caution">
    <text evidence="9">Lacks conserved residue(s) required for the propagation of feature annotation.</text>
</comment>
<comment type="subcellular location">
    <subcellularLocation>
        <location evidence="1">Cell membrane</location>
    </subcellularLocation>
</comment>
<dbReference type="PROSITE" id="PS01186">
    <property type="entry name" value="EGF_2"/>
    <property type="match status" value="2"/>
</dbReference>
<proteinExistence type="predicted"/>
<keyword evidence="2" id="KW-1003">Cell membrane</keyword>
<evidence type="ECO:0000313" key="15">
    <source>
        <dbReference type="Proteomes" id="UP000694722"/>
    </source>
</evidence>
<feature type="compositionally biased region" description="Low complexity" evidence="10">
    <location>
        <begin position="1"/>
        <end position="14"/>
    </location>
</feature>
<feature type="compositionally biased region" description="Low complexity" evidence="10">
    <location>
        <begin position="92"/>
        <end position="170"/>
    </location>
</feature>
<evidence type="ECO:0000256" key="3">
    <source>
        <dbReference type="ARBA" id="ARBA00022536"/>
    </source>
</evidence>
<evidence type="ECO:0000256" key="8">
    <source>
        <dbReference type="ARBA" id="ARBA00023180"/>
    </source>
</evidence>
<dbReference type="Ensembl" id="ENSSSCT00040037884.1">
    <property type="protein sequence ID" value="ENSSSCP00040015793.1"/>
    <property type="gene ID" value="ENSSSCG00040028143.1"/>
</dbReference>
<feature type="compositionally biased region" description="Low complexity" evidence="10">
    <location>
        <begin position="190"/>
        <end position="206"/>
    </location>
</feature>
<evidence type="ECO:0000256" key="10">
    <source>
        <dbReference type="SAM" id="MobiDB-lite"/>
    </source>
</evidence>
<protein>
    <recommendedName>
        <fullName evidence="16">Mucin-13</fullName>
    </recommendedName>
</protein>
<keyword evidence="3 9" id="KW-0245">EGF-like domain</keyword>
<feature type="transmembrane region" description="Helical" evidence="11">
    <location>
        <begin position="456"/>
        <end position="478"/>
    </location>
</feature>
<evidence type="ECO:0000259" key="13">
    <source>
        <dbReference type="PROSITE" id="PS50026"/>
    </source>
</evidence>
<dbReference type="InterPro" id="IPR000742">
    <property type="entry name" value="EGF"/>
</dbReference>
<keyword evidence="11" id="KW-0812">Transmembrane</keyword>
<feature type="compositionally biased region" description="Low complexity" evidence="10">
    <location>
        <begin position="40"/>
        <end position="49"/>
    </location>
</feature>
<evidence type="ECO:0000256" key="1">
    <source>
        <dbReference type="ARBA" id="ARBA00004236"/>
    </source>
</evidence>
<feature type="domain" description="EGF-like" evidence="13">
    <location>
        <begin position="206"/>
        <end position="244"/>
    </location>
</feature>
<keyword evidence="4" id="KW-0732">Signal</keyword>
<dbReference type="Proteomes" id="UP000694722">
    <property type="component" value="Unplaced"/>
</dbReference>
<dbReference type="PROSITE" id="PS50026">
    <property type="entry name" value="EGF_3"/>
    <property type="match status" value="1"/>
</dbReference>
<dbReference type="GO" id="GO:0005886">
    <property type="term" value="C:plasma membrane"/>
    <property type="evidence" value="ECO:0007669"/>
    <property type="project" value="UniProtKB-SubCell"/>
</dbReference>
<keyword evidence="6 11" id="KW-0472">Membrane</keyword>
<evidence type="ECO:0000259" key="12">
    <source>
        <dbReference type="PROSITE" id="PS50024"/>
    </source>
</evidence>
<dbReference type="PANTHER" id="PTHR24037">
    <property type="entry name" value="HEART DEVELOPMENT PROTEIN WITH EGF-LIKE DOMAINS 1"/>
    <property type="match status" value="1"/>
</dbReference>
<feature type="region of interest" description="Disordered" evidence="10">
    <location>
        <begin position="1"/>
        <end position="170"/>
    </location>
</feature>
<sequence length="546" mass="57237">MASTSAPAPAASTTLRLQGQAPVLHPLQVPALRPRRQAPARRPQGQAPALRPPLQAPALRPRRQAPALRPQGQAPALRPPLQAPALRRRWQAPAAPAPAASTSSPAAGASTSAPTPAASTSAPAPGATTSAPSVASTSSPAAGASTSAPAAGASTSAPAAGASTSAPSAASTSAPAAAASTTPASAANASSAISSTPIASTPTSGSRNPCQQDSCKGGSSCVSLNNTFFCLCSEGYYYNSSTCNKGKIFPGKITVKISETTDLEHENSVAYQNLYLQVTNFFNDTFSNSEYGQTVILKVSATPSARYEMRASNQLVEVEVVNIFRESTTENESSIFNAIDQAIKSNPSDFTEYIQQDRCDYYGCKRQNEQDECPSGLLCECKEGLERPNPQIPLCVALGPACSDTCNAENNRQCLVRSAGNAECLCLPGYKEDKNKICRACPFGYSGVGCENPYRLILTIVGTIAGILILSLVIAFVLSLRSNNKNKNVEEQNLIENYFQNLQLQETGFSNLGAGNLFPKIKVDISRGGQPQNPYITPGSIPRPDY</sequence>
<dbReference type="InterPro" id="IPR000082">
    <property type="entry name" value="SEA_dom"/>
</dbReference>
<organism evidence="14 15">
    <name type="scientific">Sus scrofa</name>
    <name type="common">Pig</name>
    <dbReference type="NCBI Taxonomy" id="9823"/>
    <lineage>
        <taxon>Eukaryota</taxon>
        <taxon>Metazoa</taxon>
        <taxon>Chordata</taxon>
        <taxon>Craniata</taxon>
        <taxon>Vertebrata</taxon>
        <taxon>Euteleostomi</taxon>
        <taxon>Mammalia</taxon>
        <taxon>Eutheria</taxon>
        <taxon>Laurasiatheria</taxon>
        <taxon>Artiodactyla</taxon>
        <taxon>Suina</taxon>
        <taxon>Suidae</taxon>
        <taxon>Sus</taxon>
    </lineage>
</organism>